<protein>
    <submittedName>
        <fullName evidence="4">Peptidase M23</fullName>
    </submittedName>
</protein>
<name>A0A073KGL9_9BACI</name>
<evidence type="ECO:0000256" key="1">
    <source>
        <dbReference type="SAM" id="MobiDB-lite"/>
    </source>
</evidence>
<evidence type="ECO:0000256" key="2">
    <source>
        <dbReference type="SAM" id="Phobius"/>
    </source>
</evidence>
<dbReference type="InterPro" id="IPR050570">
    <property type="entry name" value="Cell_wall_metabolism_enzyme"/>
</dbReference>
<evidence type="ECO:0000313" key="5">
    <source>
        <dbReference type="Proteomes" id="UP000027822"/>
    </source>
</evidence>
<organism evidence="4 5">
    <name type="scientific">Bacillus manliponensis</name>
    <dbReference type="NCBI Taxonomy" id="574376"/>
    <lineage>
        <taxon>Bacteria</taxon>
        <taxon>Bacillati</taxon>
        <taxon>Bacillota</taxon>
        <taxon>Bacilli</taxon>
        <taxon>Bacillales</taxon>
        <taxon>Bacillaceae</taxon>
        <taxon>Bacillus</taxon>
        <taxon>Bacillus cereus group</taxon>
    </lineage>
</organism>
<feature type="region of interest" description="Disordered" evidence="1">
    <location>
        <begin position="226"/>
        <end position="343"/>
    </location>
</feature>
<keyword evidence="2" id="KW-0472">Membrane</keyword>
<dbReference type="RefSeq" id="WP_034635308.1">
    <property type="nucleotide sequence ID" value="NZ_JOTN01000001.1"/>
</dbReference>
<sequence>MRERENKKSSRKVVHMFQKRWVFPTLYIACAAIILSVALWYQAANPSKPNKEQANPYSQDENPAVPVINSSEMLKMPVAKGTETVLKKKFYDRSGTEAEQEAALVFYNNTYTANTGIDIAAKDGKEFDVTAALSGTVTRAEKDALLGYVVTVDSGNGVTTFYQSLGSVKVEEGMRVAQGEVIGKSGLNEVNKDAGYHVHFEVRKNNVAVNPERYIEKSVTDIKVDGEDKKKEEKSTSGSSEGKKEEKSTSGSSEEKKEEKSTSGSSEEKKEEKSTSGSSEEKKEEKSTSGSSEEKKEEKSTSGSSEEKKEEKSTSGSSEEKKEEKSTSGSSNQQTEEHSNSAE</sequence>
<dbReference type="EMBL" id="JOTN01000001">
    <property type="protein sequence ID" value="KEK21418.1"/>
    <property type="molecule type" value="Genomic_DNA"/>
</dbReference>
<keyword evidence="2" id="KW-0812">Transmembrane</keyword>
<keyword evidence="2" id="KW-1133">Transmembrane helix</keyword>
<dbReference type="PANTHER" id="PTHR21666:SF291">
    <property type="entry name" value="STAGE II SPORULATION PROTEIN Q"/>
    <property type="match status" value="1"/>
</dbReference>
<dbReference type="Pfam" id="PF01551">
    <property type="entry name" value="Peptidase_M23"/>
    <property type="match status" value="1"/>
</dbReference>
<dbReference type="eggNOG" id="COG0739">
    <property type="taxonomic scope" value="Bacteria"/>
</dbReference>
<dbReference type="Proteomes" id="UP000027822">
    <property type="component" value="Unassembled WGS sequence"/>
</dbReference>
<dbReference type="InterPro" id="IPR011055">
    <property type="entry name" value="Dup_hybrid_motif"/>
</dbReference>
<dbReference type="SUPFAM" id="SSF51261">
    <property type="entry name" value="Duplicated hybrid motif"/>
    <property type="match status" value="1"/>
</dbReference>
<evidence type="ECO:0000313" key="4">
    <source>
        <dbReference type="EMBL" id="KEK21418.1"/>
    </source>
</evidence>
<reference evidence="4 5" key="1">
    <citation type="submission" date="2014-06" db="EMBL/GenBank/DDBJ databases">
        <title>Draft genome sequence of Bacillus manliponensis JCM 15802 (MCCC 1A00708).</title>
        <authorList>
            <person name="Lai Q."/>
            <person name="Liu Y."/>
            <person name="Shao Z."/>
        </authorList>
    </citation>
    <scope>NUCLEOTIDE SEQUENCE [LARGE SCALE GENOMIC DNA]</scope>
    <source>
        <strain evidence="4 5">JCM 15802</strain>
    </source>
</reference>
<feature type="transmembrane region" description="Helical" evidence="2">
    <location>
        <begin position="21"/>
        <end position="41"/>
    </location>
</feature>
<dbReference type="InterPro" id="IPR016047">
    <property type="entry name" value="M23ase_b-sheet_dom"/>
</dbReference>
<feature type="domain" description="M23ase beta-sheet core" evidence="3">
    <location>
        <begin position="114"/>
        <end position="211"/>
    </location>
</feature>
<dbReference type="CDD" id="cd12797">
    <property type="entry name" value="M23_peptidase"/>
    <property type="match status" value="1"/>
</dbReference>
<accession>A0A073KGL9</accession>
<dbReference type="GO" id="GO:0004222">
    <property type="term" value="F:metalloendopeptidase activity"/>
    <property type="evidence" value="ECO:0007669"/>
    <property type="project" value="TreeGrafter"/>
</dbReference>
<dbReference type="OrthoDB" id="2050153at2"/>
<dbReference type="AlphaFoldDB" id="A0A073KGL9"/>
<evidence type="ECO:0000259" key="3">
    <source>
        <dbReference type="Pfam" id="PF01551"/>
    </source>
</evidence>
<proteinExistence type="predicted"/>
<dbReference type="STRING" id="574376.BAMA_01225"/>
<feature type="compositionally biased region" description="Basic and acidic residues" evidence="1">
    <location>
        <begin position="226"/>
        <end position="326"/>
    </location>
</feature>
<comment type="caution">
    <text evidence="4">The sequence shown here is derived from an EMBL/GenBank/DDBJ whole genome shotgun (WGS) entry which is preliminary data.</text>
</comment>
<dbReference type="Gene3D" id="2.70.70.10">
    <property type="entry name" value="Glucose Permease (Domain IIA)"/>
    <property type="match status" value="1"/>
</dbReference>
<keyword evidence="5" id="KW-1185">Reference proteome</keyword>
<gene>
    <name evidence="4" type="ORF">BAMA_01225</name>
</gene>
<dbReference type="PANTHER" id="PTHR21666">
    <property type="entry name" value="PEPTIDASE-RELATED"/>
    <property type="match status" value="1"/>
</dbReference>